<accession>A0A834DI57</accession>
<dbReference type="InterPro" id="IPR036433">
    <property type="entry name" value="EF1B_G_C_sf"/>
</dbReference>
<dbReference type="InterPro" id="IPR050802">
    <property type="entry name" value="EF-GSTs"/>
</dbReference>
<gene>
    <name evidence="2" type="ORF">HJG60_008626</name>
</gene>
<dbReference type="InterPro" id="IPR036249">
    <property type="entry name" value="Thioredoxin-like_sf"/>
</dbReference>
<dbReference type="CDD" id="cd03044">
    <property type="entry name" value="GST_N_EF1Bgamma"/>
    <property type="match status" value="1"/>
</dbReference>
<dbReference type="GO" id="GO:0003746">
    <property type="term" value="F:translation elongation factor activity"/>
    <property type="evidence" value="ECO:0007669"/>
    <property type="project" value="InterPro"/>
</dbReference>
<proteinExistence type="predicted"/>
<protein>
    <recommendedName>
        <fullName evidence="1">GST N-terminal domain-containing protein</fullName>
    </recommendedName>
</protein>
<dbReference type="SUPFAM" id="SSF89942">
    <property type="entry name" value="eEF1-gamma domain"/>
    <property type="match status" value="1"/>
</dbReference>
<dbReference type="Proteomes" id="UP000664940">
    <property type="component" value="Unassembled WGS sequence"/>
</dbReference>
<dbReference type="AlphaFoldDB" id="A0A834DI57"/>
<dbReference type="Gene3D" id="3.40.30.10">
    <property type="entry name" value="Glutaredoxin"/>
    <property type="match status" value="1"/>
</dbReference>
<evidence type="ECO:0000313" key="2">
    <source>
        <dbReference type="EMBL" id="KAF6084355.1"/>
    </source>
</evidence>
<name>A0A834DI57_9CHIR</name>
<dbReference type="Gene3D" id="3.30.70.1010">
    <property type="entry name" value="Translation elongation factor EF1B, gamma chain, conserved domain"/>
    <property type="match status" value="1"/>
</dbReference>
<dbReference type="SUPFAM" id="SSF52833">
    <property type="entry name" value="Thioredoxin-like"/>
    <property type="match status" value="1"/>
</dbReference>
<comment type="caution">
    <text evidence="2">The sequence shown here is derived from an EMBL/GenBank/DDBJ whole genome shotgun (WGS) entry which is preliminary data.</text>
</comment>
<dbReference type="GO" id="GO:0005634">
    <property type="term" value="C:nucleus"/>
    <property type="evidence" value="ECO:0007669"/>
    <property type="project" value="TreeGrafter"/>
</dbReference>
<feature type="domain" description="GST N-terminal" evidence="1">
    <location>
        <begin position="3"/>
        <end position="78"/>
    </location>
</feature>
<reference evidence="2 3" key="1">
    <citation type="journal article" date="2020" name="Nature">
        <title>Six reference-quality genomes reveal evolution of bat adaptations.</title>
        <authorList>
            <person name="Jebb D."/>
            <person name="Huang Z."/>
            <person name="Pippel M."/>
            <person name="Hughes G.M."/>
            <person name="Lavrichenko K."/>
            <person name="Devanna P."/>
            <person name="Winkler S."/>
            <person name="Jermiin L.S."/>
            <person name="Skirmuntt E.C."/>
            <person name="Katzourakis A."/>
            <person name="Burkitt-Gray L."/>
            <person name="Ray D.A."/>
            <person name="Sullivan K.A.M."/>
            <person name="Roscito J.G."/>
            <person name="Kirilenko B.M."/>
            <person name="Davalos L.M."/>
            <person name="Corthals A.P."/>
            <person name="Power M.L."/>
            <person name="Jones G."/>
            <person name="Ransome R.D."/>
            <person name="Dechmann D.K.N."/>
            <person name="Locatelli A.G."/>
            <person name="Puechmaille S.J."/>
            <person name="Fedrigo O."/>
            <person name="Jarvis E.D."/>
            <person name="Hiller M."/>
            <person name="Vernes S.C."/>
            <person name="Myers E.W."/>
            <person name="Teeling E.C."/>
        </authorList>
    </citation>
    <scope>NUCLEOTIDE SEQUENCE [LARGE SCALE GENOMIC DNA]</scope>
    <source>
        <strain evidence="2">Bat1K_MPI-CBG_1</strain>
    </source>
</reference>
<sequence>MAAGTLYTYPENSRALNALTAPQYSRTQIHVLSTPPYFHFGQTNHAPEFLHKFPASKIPAFEADNGFCVLKNNAIAYYYCFLEELTQTLITGMFQQLAKLRKDAFGSVVLFGTNSSSSILEFGSSEARSLPFL</sequence>
<dbReference type="InterPro" id="IPR004045">
    <property type="entry name" value="Glutathione_S-Trfase_N"/>
</dbReference>
<dbReference type="GO" id="GO:0005737">
    <property type="term" value="C:cytoplasm"/>
    <property type="evidence" value="ECO:0007669"/>
    <property type="project" value="TreeGrafter"/>
</dbReference>
<organism evidence="2 3">
    <name type="scientific">Phyllostomus discolor</name>
    <name type="common">pale spear-nosed bat</name>
    <dbReference type="NCBI Taxonomy" id="89673"/>
    <lineage>
        <taxon>Eukaryota</taxon>
        <taxon>Metazoa</taxon>
        <taxon>Chordata</taxon>
        <taxon>Craniata</taxon>
        <taxon>Vertebrata</taxon>
        <taxon>Euteleostomi</taxon>
        <taxon>Mammalia</taxon>
        <taxon>Eutheria</taxon>
        <taxon>Laurasiatheria</taxon>
        <taxon>Chiroptera</taxon>
        <taxon>Yangochiroptera</taxon>
        <taxon>Phyllostomidae</taxon>
        <taxon>Phyllostominae</taxon>
        <taxon>Phyllostomus</taxon>
    </lineage>
</organism>
<dbReference type="Pfam" id="PF02798">
    <property type="entry name" value="GST_N"/>
    <property type="match status" value="1"/>
</dbReference>
<dbReference type="PANTHER" id="PTHR43986:SF1">
    <property type="entry name" value="ELONGATION FACTOR 1-GAMMA"/>
    <property type="match status" value="1"/>
</dbReference>
<dbReference type="EMBL" id="JABVXQ010000012">
    <property type="protein sequence ID" value="KAF6084355.1"/>
    <property type="molecule type" value="Genomic_DNA"/>
</dbReference>
<evidence type="ECO:0000313" key="3">
    <source>
        <dbReference type="Proteomes" id="UP000664940"/>
    </source>
</evidence>
<dbReference type="PANTHER" id="PTHR43986">
    <property type="entry name" value="ELONGATION FACTOR 1-GAMMA"/>
    <property type="match status" value="1"/>
</dbReference>
<evidence type="ECO:0000259" key="1">
    <source>
        <dbReference type="Pfam" id="PF02798"/>
    </source>
</evidence>